<dbReference type="SUPFAM" id="SSF49265">
    <property type="entry name" value="Fibronectin type III"/>
    <property type="match status" value="2"/>
</dbReference>
<feature type="domain" description="Interferon gamma receptor D2" evidence="3">
    <location>
        <begin position="107"/>
        <end position="208"/>
    </location>
</feature>
<dbReference type="InterPro" id="IPR013783">
    <property type="entry name" value="Ig-like_fold"/>
</dbReference>
<evidence type="ECO:0000256" key="1">
    <source>
        <dbReference type="ARBA" id="ARBA00005399"/>
    </source>
</evidence>
<accession>A0A097IVJ8</accession>
<dbReference type="Proteomes" id="UP000121784">
    <property type="component" value="Segment"/>
</dbReference>
<proteinExistence type="inferred from homology"/>
<dbReference type="EMBL" id="KM595078">
    <property type="protein sequence ID" value="AIT70632.1"/>
    <property type="molecule type" value="Genomic_DNA"/>
</dbReference>
<gene>
    <name evidence="4" type="primary">17</name>
</gene>
<evidence type="ECO:0000259" key="3">
    <source>
        <dbReference type="Pfam" id="PF07140"/>
    </source>
</evidence>
<sequence>MYKLLIFSLIGMCYSMPSNVKVTSRDFKTVVRWNNDKEYNVSVGVYGFGWGDVVCTNAKNKCDISKEILSTSVYSDFKVKFTTMSGLSFVKDFKTICSIIKFSPPRMDLIRDGTHITVLIHQPVVHGTSIPIYDDSNLCNIMFDYNLNITFGSGKSKTVNIEDYNCNEQLCKYRFSTTDKICVSTIGENNFLGHIMTTEISETKCIDESLDIKQCILYDYKDFNSLSEYINRYFSKNFYNNKHIKVILDSIVKSFKSLVSLIE</sequence>
<dbReference type="InterPro" id="IPR021126">
    <property type="entry name" value="IFN_gamma_rc_D2_pox/mammal"/>
</dbReference>
<evidence type="ECO:0000259" key="2">
    <source>
        <dbReference type="Pfam" id="PF01108"/>
    </source>
</evidence>
<evidence type="ECO:0000313" key="5">
    <source>
        <dbReference type="Proteomes" id="UP000121784"/>
    </source>
</evidence>
<evidence type="ECO:0000313" key="4">
    <source>
        <dbReference type="EMBL" id="AIT70632.1"/>
    </source>
</evidence>
<organism evidence="4 5">
    <name type="scientific">Cotia virus</name>
    <dbReference type="NCBI Taxonomy" id="39444"/>
    <lineage>
        <taxon>Viruses</taxon>
        <taxon>Varidnaviria</taxon>
        <taxon>Bamfordvirae</taxon>
        <taxon>Nucleocytoviricota</taxon>
        <taxon>Pokkesviricetes</taxon>
        <taxon>Chitovirales</taxon>
        <taxon>Poxviridae</taxon>
        <taxon>Chordopoxvirinae</taxon>
        <taxon>Oryzopoxvirus</taxon>
        <taxon>Oryzopoxvirus cotia</taxon>
    </lineage>
</organism>
<keyword evidence="4" id="KW-0675">Receptor</keyword>
<dbReference type="Pfam" id="PF07140">
    <property type="entry name" value="IFNGR1_D2"/>
    <property type="match status" value="1"/>
</dbReference>
<dbReference type="GO" id="GO:0060333">
    <property type="term" value="P:type II interferon-mediated signaling pathway"/>
    <property type="evidence" value="ECO:0007669"/>
    <property type="project" value="InterPro"/>
</dbReference>
<reference evidence="4 5" key="1">
    <citation type="submission" date="2014-09" db="EMBL/GenBank/DDBJ databases">
        <title>Complete Genome Sequence of the Embu Virus Strain SPAn 880.</title>
        <authorList>
            <person name="Ibrahim M.S."/>
            <person name="Antwerpen M.H."/>
            <person name="Georgi E."/>
            <person name="Vette P."/>
            <person name="Zoeller G."/>
            <person name="Meyer H."/>
        </authorList>
    </citation>
    <scope>NUCLEOTIDE SEQUENCE [LARGE SCALE GENOMIC DNA]</scope>
    <source>
        <strain evidence="4">SPAn880</strain>
    </source>
</reference>
<dbReference type="InterPro" id="IPR003961">
    <property type="entry name" value="FN3_dom"/>
</dbReference>
<dbReference type="GO" id="GO:0004896">
    <property type="term" value="F:cytokine receptor activity"/>
    <property type="evidence" value="ECO:0007669"/>
    <property type="project" value="InterPro"/>
</dbReference>
<dbReference type="Pfam" id="PF01108">
    <property type="entry name" value="Tissue_fac"/>
    <property type="match status" value="1"/>
</dbReference>
<name>A0A097IVJ8_9POXV</name>
<comment type="similarity">
    <text evidence="1">Belongs to the type II cytokine receptor family.</text>
</comment>
<dbReference type="InterPro" id="IPR036116">
    <property type="entry name" value="FN3_sf"/>
</dbReference>
<feature type="domain" description="Fibronectin type-III" evidence="2">
    <location>
        <begin position="14"/>
        <end position="77"/>
    </location>
</feature>
<dbReference type="Gene3D" id="2.60.40.10">
    <property type="entry name" value="Immunoglobulins"/>
    <property type="match status" value="2"/>
</dbReference>
<protein>
    <submittedName>
        <fullName evidence="4">Soluble interferon-gamma receptor</fullName>
    </submittedName>
</protein>